<evidence type="ECO:0000313" key="2">
    <source>
        <dbReference type="Proteomes" id="UP000095347"/>
    </source>
</evidence>
<dbReference type="AlphaFoldDB" id="A0A1E5Q3Y5"/>
<organism evidence="1 2">
    <name type="scientific">Magnetovibrio blakemorei</name>
    <dbReference type="NCBI Taxonomy" id="28181"/>
    <lineage>
        <taxon>Bacteria</taxon>
        <taxon>Pseudomonadati</taxon>
        <taxon>Pseudomonadota</taxon>
        <taxon>Alphaproteobacteria</taxon>
        <taxon>Rhodospirillales</taxon>
        <taxon>Magnetovibrionaceae</taxon>
        <taxon>Magnetovibrio</taxon>
    </lineage>
</organism>
<evidence type="ECO:0000313" key="1">
    <source>
        <dbReference type="EMBL" id="OEJ64636.1"/>
    </source>
</evidence>
<dbReference type="Proteomes" id="UP000095347">
    <property type="component" value="Unassembled WGS sequence"/>
</dbReference>
<dbReference type="RefSeq" id="WP_069959138.1">
    <property type="nucleotide sequence ID" value="NZ_MCGG01000067.1"/>
</dbReference>
<protein>
    <submittedName>
        <fullName evidence="1">Uncharacterized protein</fullName>
    </submittedName>
</protein>
<name>A0A1E5Q3Y5_9PROT</name>
<keyword evidence="2" id="KW-1185">Reference proteome</keyword>
<dbReference type="OrthoDB" id="7360070at2"/>
<accession>A0A1E5Q3Y5</accession>
<reference evidence="2" key="1">
    <citation type="submission" date="2016-07" db="EMBL/GenBank/DDBJ databases">
        <authorList>
            <person name="Florea S."/>
            <person name="Webb J.S."/>
            <person name="Jaromczyk J."/>
            <person name="Schardl C.L."/>
        </authorList>
    </citation>
    <scope>NUCLEOTIDE SEQUENCE [LARGE SCALE GENOMIC DNA]</scope>
    <source>
        <strain evidence="2">MV-1</strain>
    </source>
</reference>
<dbReference type="STRING" id="28181.BEN30_00660"/>
<sequence>MATTEAQRKWREKNRFVKSQLNVMARKITHDGLKEISEVFGLHGKAEAVAFCAYIVRAMRQKGERDAATFLYLDALKAGFKRDRDTYSP</sequence>
<proteinExistence type="predicted"/>
<comment type="caution">
    <text evidence="1">The sequence shown here is derived from an EMBL/GenBank/DDBJ whole genome shotgun (WGS) entry which is preliminary data.</text>
</comment>
<dbReference type="EMBL" id="MCGG01000067">
    <property type="protein sequence ID" value="OEJ64636.1"/>
    <property type="molecule type" value="Genomic_DNA"/>
</dbReference>
<gene>
    <name evidence="1" type="ORF">BEN30_00660</name>
</gene>